<evidence type="ECO:0000256" key="1">
    <source>
        <dbReference type="ARBA" id="ARBA00022737"/>
    </source>
</evidence>
<feature type="compositionally biased region" description="Pro residues" evidence="2">
    <location>
        <begin position="278"/>
        <end position="290"/>
    </location>
</feature>
<evidence type="ECO:0000256" key="2">
    <source>
        <dbReference type="SAM" id="MobiDB-lite"/>
    </source>
</evidence>
<feature type="region of interest" description="Disordered" evidence="2">
    <location>
        <begin position="786"/>
        <end position="880"/>
    </location>
</feature>
<name>A0A7S2PMG2_9STRA</name>
<dbReference type="Pfam" id="PF25372">
    <property type="entry name" value="DUF7885"/>
    <property type="match status" value="1"/>
</dbReference>
<protein>
    <recommendedName>
        <fullName evidence="6">F-box domain-containing protein</fullName>
    </recommendedName>
</protein>
<proteinExistence type="predicted"/>
<dbReference type="InterPro" id="IPR055414">
    <property type="entry name" value="LRR_R13L4/SHOC2-like"/>
</dbReference>
<dbReference type="InterPro" id="IPR001611">
    <property type="entry name" value="Leu-rich_rpt"/>
</dbReference>
<accession>A0A7S2PMG2</accession>
<feature type="compositionally biased region" description="Acidic residues" evidence="2">
    <location>
        <begin position="793"/>
        <end position="806"/>
    </location>
</feature>
<dbReference type="Pfam" id="PF13516">
    <property type="entry name" value="LRR_6"/>
    <property type="match status" value="2"/>
</dbReference>
<feature type="domain" description="F-box/LRR-repeat protein 15-like leucin rich repeat" evidence="4">
    <location>
        <begin position="346"/>
        <end position="442"/>
    </location>
</feature>
<gene>
    <name evidence="5" type="ORF">LDAN0321_LOCUS19090</name>
</gene>
<feature type="compositionally biased region" description="Acidic residues" evidence="2">
    <location>
        <begin position="851"/>
        <end position="867"/>
    </location>
</feature>
<dbReference type="InterPro" id="IPR032675">
    <property type="entry name" value="LRR_dom_sf"/>
</dbReference>
<dbReference type="SMART" id="SM00367">
    <property type="entry name" value="LRR_CC"/>
    <property type="match status" value="13"/>
</dbReference>
<evidence type="ECO:0008006" key="6">
    <source>
        <dbReference type="Google" id="ProtNLM"/>
    </source>
</evidence>
<dbReference type="GO" id="GO:0031146">
    <property type="term" value="P:SCF-dependent proteasomal ubiquitin-dependent protein catabolic process"/>
    <property type="evidence" value="ECO:0007669"/>
    <property type="project" value="TreeGrafter"/>
</dbReference>
<dbReference type="Pfam" id="PF23598">
    <property type="entry name" value="LRR_14"/>
    <property type="match status" value="1"/>
</dbReference>
<feature type="region of interest" description="Disordered" evidence="2">
    <location>
        <begin position="193"/>
        <end position="219"/>
    </location>
</feature>
<dbReference type="InterPro" id="IPR006553">
    <property type="entry name" value="Leu-rich_rpt_Cys-con_subtyp"/>
</dbReference>
<reference evidence="5" key="1">
    <citation type="submission" date="2021-01" db="EMBL/GenBank/DDBJ databases">
        <authorList>
            <person name="Corre E."/>
            <person name="Pelletier E."/>
            <person name="Niang G."/>
            <person name="Scheremetjew M."/>
            <person name="Finn R."/>
            <person name="Kale V."/>
            <person name="Holt S."/>
            <person name="Cochrane G."/>
            <person name="Meng A."/>
            <person name="Brown T."/>
            <person name="Cohen L."/>
        </authorList>
    </citation>
    <scope>NUCLEOTIDE SEQUENCE</scope>
    <source>
        <strain evidence="5">B650</strain>
    </source>
</reference>
<evidence type="ECO:0000259" key="3">
    <source>
        <dbReference type="Pfam" id="PF23598"/>
    </source>
</evidence>
<organism evidence="5">
    <name type="scientific">Leptocylindrus danicus</name>
    <dbReference type="NCBI Taxonomy" id="163516"/>
    <lineage>
        <taxon>Eukaryota</taxon>
        <taxon>Sar</taxon>
        <taxon>Stramenopiles</taxon>
        <taxon>Ochrophyta</taxon>
        <taxon>Bacillariophyta</taxon>
        <taxon>Coscinodiscophyceae</taxon>
        <taxon>Chaetocerotophycidae</taxon>
        <taxon>Leptocylindrales</taxon>
        <taxon>Leptocylindraceae</taxon>
        <taxon>Leptocylindrus</taxon>
    </lineage>
</organism>
<dbReference type="GO" id="GO:0019005">
    <property type="term" value="C:SCF ubiquitin ligase complex"/>
    <property type="evidence" value="ECO:0007669"/>
    <property type="project" value="TreeGrafter"/>
</dbReference>
<dbReference type="InterPro" id="IPR057207">
    <property type="entry name" value="FBXL15_LRR"/>
</dbReference>
<feature type="compositionally biased region" description="Basic and acidic residues" evidence="2">
    <location>
        <begin position="868"/>
        <end position="880"/>
    </location>
</feature>
<evidence type="ECO:0000313" key="5">
    <source>
        <dbReference type="EMBL" id="CAD9608355.1"/>
    </source>
</evidence>
<dbReference type="Gene3D" id="3.80.10.10">
    <property type="entry name" value="Ribonuclease Inhibitor"/>
    <property type="match status" value="4"/>
</dbReference>
<sequence>MDLMGNSSCWHTVRQRVPWLHQQEDDEMNGDGSPPSARSIIRKYSVETEVPDNTITNLFPIEDNYVIGRSSNSRSPKSLKQLALEQVCRSLPLLEGELPPGLPQDLIDSIVTCLLSHSALNQCTLRALRNCEVHNLSLASCRGVSDDWLRALNQENCLIPRDMQEHYSSNTGVNIGMEFAQCTFDRDECTSLDGDGHASGTDGDGLPLENNDEGLPLSPIYRETKSCHETQQLDDDSPISSCSSSTSFVSASSTPLAFTPPTKKSYLEERTWTRDISTPPPLPPSSPPTPRITSNLTSLDLRGSQRLTDRGLLQLHSLHTLEVARLDHCHSIVGKGLIAFASSYRLRTLSLANCRRLSDEAIINVSHLQSLETLSLDGCRCLTDRSLEAISNLVNVQKLDLSQCDLITDEGLENLKALSLIEELSLGWCRSITDDGIETLVSQPMRRELLKVLRLARCPITDVGVSYVGRLKALQELDLNGCTRIGSAALGETLGQLLKLTSLDVSYCRGILRLSWQGKIQALKSLELCYSDVRDSHLSRLTYLPMLEELNFDSCPIGDWSLAHLADNGVVPNLTALDLADTDVSDMGMVHIAKFTKMRKLSLFYCNITNAGLRHLSTLTALEELNLDSRDVGDQGLYHLRNLSKLRALDIFSGRITDYGCMHLSKIKSLESLELCGGGIGDRGCAYLASLENLSSLNLSQNERITNRGAAALAALGKLKALNLSNTRVDSGAMQFLGSLVHLQSLALYGCEGVDDRAVSTLQNELPSLKCLRLHNENLIALPDDPMYMHESSDEDEDVSFQEDGEGMANVNDGDGIAVDGDNQSDAEQEQAEINLFGELDNNDDGSSIFESDEDLGMDVEVEESSDEEGHFGYENLDER</sequence>
<dbReference type="EMBL" id="HBGY01030683">
    <property type="protein sequence ID" value="CAD9608355.1"/>
    <property type="molecule type" value="Transcribed_RNA"/>
</dbReference>
<evidence type="ECO:0000259" key="4">
    <source>
        <dbReference type="Pfam" id="PF25372"/>
    </source>
</evidence>
<keyword evidence="1" id="KW-0677">Repeat</keyword>
<feature type="region of interest" description="Disordered" evidence="2">
    <location>
        <begin position="271"/>
        <end position="291"/>
    </location>
</feature>
<dbReference type="SUPFAM" id="SSF52047">
    <property type="entry name" value="RNI-like"/>
    <property type="match status" value="2"/>
</dbReference>
<dbReference type="AlphaFoldDB" id="A0A7S2PMG2"/>
<dbReference type="PANTHER" id="PTHR13318">
    <property type="entry name" value="PARTNER OF PAIRED, ISOFORM B-RELATED"/>
    <property type="match status" value="1"/>
</dbReference>
<feature type="domain" description="Disease resistance R13L4/SHOC-2-like LRR" evidence="3">
    <location>
        <begin position="574"/>
        <end position="775"/>
    </location>
</feature>
<dbReference type="PANTHER" id="PTHR13318:SF247">
    <property type="entry name" value="GH16156P"/>
    <property type="match status" value="1"/>
</dbReference>